<dbReference type="NCBIfam" id="TIGR04373">
    <property type="entry name" value="egtB_X_signatur"/>
    <property type="match status" value="1"/>
</dbReference>
<evidence type="ECO:0000256" key="1">
    <source>
        <dbReference type="ARBA" id="ARBA00023002"/>
    </source>
</evidence>
<name>A0A381YR98_9ZZZZ</name>
<protein>
    <recommendedName>
        <fullName evidence="7">Sulfatase-modifying factor enzyme domain-containing protein</fullName>
    </recommendedName>
</protein>
<dbReference type="InterPro" id="IPR042095">
    <property type="entry name" value="SUMF_sf"/>
</dbReference>
<keyword evidence="1" id="KW-0560">Oxidoreductase</keyword>
<dbReference type="Gene3D" id="3.90.1580.10">
    <property type="entry name" value="paralog of FGE (formylglycine-generating enzyme)"/>
    <property type="match status" value="1"/>
</dbReference>
<dbReference type="SUPFAM" id="SSF56436">
    <property type="entry name" value="C-type lectin-like"/>
    <property type="match status" value="1"/>
</dbReference>
<accession>A0A381YR98</accession>
<feature type="domain" description="Sulfatase-modifying factor enzyme-like" evidence="4">
    <location>
        <begin position="175"/>
        <end position="434"/>
    </location>
</feature>
<dbReference type="AlphaFoldDB" id="A0A381YR98"/>
<evidence type="ECO:0008006" key="7">
    <source>
        <dbReference type="Google" id="ProtNLM"/>
    </source>
</evidence>
<dbReference type="Pfam" id="PF12867">
    <property type="entry name" value="DinB_2"/>
    <property type="match status" value="1"/>
</dbReference>
<dbReference type="InterPro" id="IPR005532">
    <property type="entry name" value="SUMF_dom"/>
</dbReference>
<gene>
    <name evidence="6" type="ORF">METZ01_LOCUS132410</name>
</gene>
<proteinExistence type="predicted"/>
<evidence type="ECO:0000259" key="5">
    <source>
        <dbReference type="Pfam" id="PF12867"/>
    </source>
</evidence>
<dbReference type="NCBIfam" id="NF041186">
    <property type="entry name" value="SenA"/>
    <property type="match status" value="1"/>
</dbReference>
<feature type="domain" description="DinB-like" evidence="5">
    <location>
        <begin position="14"/>
        <end position="123"/>
    </location>
</feature>
<dbReference type="SUPFAM" id="SSF109854">
    <property type="entry name" value="DinB/YfiT-like putative metalloenzymes"/>
    <property type="match status" value="1"/>
</dbReference>
<dbReference type="Gene3D" id="1.20.120.450">
    <property type="entry name" value="dinb family like domain"/>
    <property type="match status" value="1"/>
</dbReference>
<dbReference type="Pfam" id="PF03781">
    <property type="entry name" value="FGE-sulfatase"/>
    <property type="match status" value="1"/>
</dbReference>
<sequence length="441" mass="50532">MTAIVSTNYLSELLEDAHSRTLELLEDLDDQQLMGPKLPTVNPLLWEIGHVAWFSEQFVLRKLHNYQASRPELDNIYDSIAIEHPARWDLPLLNLDECLTYIDEIKDKLCSRLSSGDATEADSFIYQFATFHQDMHNEAYTYSRQTLGYPTPTFSVSKDLNLNNDDFGPHPGDAQIPAGKFVLGASHNAGFLFDNEKWAHEVMAYPFQISKAPVTNQEFAAFVKDDGYKRRDLWPDIGWTWLKEEGAGSPPHWVPDGQDKWIMKRFDQLIDLPPYEPVIHVNWYEASAYCRWANRRLPTEIEWEIAASMEPDGGGTVLSDSKRTYPWGNDKNTIKRANLDGRSSGCVDVAAFADGDSAFGCRQMLGNIWEWTNSTFQPYPGFVSDAYKEYSEPVFYTRKVLKGGAWATRSRMINNSHRNFFTHERRDILAGFRTCAIPDWI</sequence>
<evidence type="ECO:0000256" key="2">
    <source>
        <dbReference type="ARBA" id="ARBA00023004"/>
    </source>
</evidence>
<reference evidence="6" key="1">
    <citation type="submission" date="2018-05" db="EMBL/GenBank/DDBJ databases">
        <authorList>
            <person name="Lanie J.A."/>
            <person name="Ng W.-L."/>
            <person name="Kazmierczak K.M."/>
            <person name="Andrzejewski T.M."/>
            <person name="Davidsen T.M."/>
            <person name="Wayne K.J."/>
            <person name="Tettelin H."/>
            <person name="Glass J.I."/>
            <person name="Rusch D."/>
            <person name="Podicherti R."/>
            <person name="Tsui H.-C.T."/>
            <person name="Winkler M.E."/>
        </authorList>
    </citation>
    <scope>NUCLEOTIDE SEQUENCE</scope>
</reference>
<dbReference type="InterPro" id="IPR030809">
    <property type="entry name" value="EgtB_signatur"/>
</dbReference>
<dbReference type="InterPro" id="IPR016187">
    <property type="entry name" value="CTDL_fold"/>
</dbReference>
<evidence type="ECO:0000256" key="3">
    <source>
        <dbReference type="ARBA" id="ARBA00037882"/>
    </source>
</evidence>
<evidence type="ECO:0000259" key="4">
    <source>
        <dbReference type="Pfam" id="PF03781"/>
    </source>
</evidence>
<dbReference type="PANTHER" id="PTHR23150">
    <property type="entry name" value="SULFATASE MODIFYING FACTOR 1, 2"/>
    <property type="match status" value="1"/>
</dbReference>
<evidence type="ECO:0000313" key="6">
    <source>
        <dbReference type="EMBL" id="SVA79556.1"/>
    </source>
</evidence>
<organism evidence="6">
    <name type="scientific">marine metagenome</name>
    <dbReference type="NCBI Taxonomy" id="408172"/>
    <lineage>
        <taxon>unclassified sequences</taxon>
        <taxon>metagenomes</taxon>
        <taxon>ecological metagenomes</taxon>
    </lineage>
</organism>
<dbReference type="EMBL" id="UINC01018865">
    <property type="protein sequence ID" value="SVA79556.1"/>
    <property type="molecule type" value="Genomic_DNA"/>
</dbReference>
<dbReference type="InterPro" id="IPR034660">
    <property type="entry name" value="DinB/YfiT-like"/>
</dbReference>
<keyword evidence="2" id="KW-0408">Iron</keyword>
<dbReference type="PANTHER" id="PTHR23150:SF36">
    <property type="entry name" value="HERCYNINE OXYGENASE"/>
    <property type="match status" value="1"/>
</dbReference>
<dbReference type="InterPro" id="IPR051043">
    <property type="entry name" value="Sulfatase_Mod_Factor_Kinase"/>
</dbReference>
<comment type="pathway">
    <text evidence="3">Amino-acid biosynthesis; ergothioneine biosynthesis.</text>
</comment>
<dbReference type="InterPro" id="IPR024775">
    <property type="entry name" value="DinB-like"/>
</dbReference>